<evidence type="ECO:0000313" key="1">
    <source>
        <dbReference type="EMBL" id="KKM82042.1"/>
    </source>
</evidence>
<comment type="caution">
    <text evidence="1">The sequence shown here is derived from an EMBL/GenBank/DDBJ whole genome shotgun (WGS) entry which is preliminary data.</text>
</comment>
<sequence>NTADVLARREFKYTWIVKVTPFSEKIILDFVNIGQTVEVTEFL</sequence>
<proteinExistence type="predicted"/>
<reference evidence="1" key="1">
    <citation type="journal article" date="2015" name="Nature">
        <title>Complex archaea that bridge the gap between prokaryotes and eukaryotes.</title>
        <authorList>
            <person name="Spang A."/>
            <person name="Saw J.H."/>
            <person name="Jorgensen S.L."/>
            <person name="Zaremba-Niedzwiedzka K."/>
            <person name="Martijn J."/>
            <person name="Lind A.E."/>
            <person name="van Eijk R."/>
            <person name="Schleper C."/>
            <person name="Guy L."/>
            <person name="Ettema T.J."/>
        </authorList>
    </citation>
    <scope>NUCLEOTIDE SEQUENCE</scope>
</reference>
<dbReference type="AlphaFoldDB" id="A0A0F9NL57"/>
<name>A0A0F9NL57_9ZZZZ</name>
<organism evidence="1">
    <name type="scientific">marine sediment metagenome</name>
    <dbReference type="NCBI Taxonomy" id="412755"/>
    <lineage>
        <taxon>unclassified sequences</taxon>
        <taxon>metagenomes</taxon>
        <taxon>ecological metagenomes</taxon>
    </lineage>
</organism>
<protein>
    <submittedName>
        <fullName evidence="1">Uncharacterized protein</fullName>
    </submittedName>
</protein>
<feature type="non-terminal residue" evidence="1">
    <location>
        <position position="1"/>
    </location>
</feature>
<gene>
    <name evidence="1" type="ORF">LCGC14_1323530</name>
</gene>
<accession>A0A0F9NL57</accession>
<dbReference type="EMBL" id="LAZR01007924">
    <property type="protein sequence ID" value="KKM82042.1"/>
    <property type="molecule type" value="Genomic_DNA"/>
</dbReference>